<name>A0A5B7CVT5_PORTR</name>
<keyword evidence="2" id="KW-1185">Reference proteome</keyword>
<sequence>MPSSSCLSYLAHSAPHTLLPSPPMSHI</sequence>
<evidence type="ECO:0000313" key="1">
    <source>
        <dbReference type="EMBL" id="MPC12436.1"/>
    </source>
</evidence>
<organism evidence="1 2">
    <name type="scientific">Portunus trituberculatus</name>
    <name type="common">Swimming crab</name>
    <name type="synonym">Neptunus trituberculatus</name>
    <dbReference type="NCBI Taxonomy" id="210409"/>
    <lineage>
        <taxon>Eukaryota</taxon>
        <taxon>Metazoa</taxon>
        <taxon>Ecdysozoa</taxon>
        <taxon>Arthropoda</taxon>
        <taxon>Crustacea</taxon>
        <taxon>Multicrustacea</taxon>
        <taxon>Malacostraca</taxon>
        <taxon>Eumalacostraca</taxon>
        <taxon>Eucarida</taxon>
        <taxon>Decapoda</taxon>
        <taxon>Pleocyemata</taxon>
        <taxon>Brachyura</taxon>
        <taxon>Eubrachyura</taxon>
        <taxon>Portunoidea</taxon>
        <taxon>Portunidae</taxon>
        <taxon>Portuninae</taxon>
        <taxon>Portunus</taxon>
    </lineage>
</organism>
<dbReference type="EMBL" id="VSRR010000216">
    <property type="protein sequence ID" value="MPC12436.1"/>
    <property type="molecule type" value="Genomic_DNA"/>
</dbReference>
<proteinExistence type="predicted"/>
<dbReference type="Proteomes" id="UP000324222">
    <property type="component" value="Unassembled WGS sequence"/>
</dbReference>
<gene>
    <name evidence="1" type="ORF">E2C01_005132</name>
</gene>
<reference evidence="1 2" key="1">
    <citation type="submission" date="2019-05" db="EMBL/GenBank/DDBJ databases">
        <title>Another draft genome of Portunus trituberculatus and its Hox gene families provides insights of decapod evolution.</title>
        <authorList>
            <person name="Jeong J.-H."/>
            <person name="Song I."/>
            <person name="Kim S."/>
            <person name="Choi T."/>
            <person name="Kim D."/>
            <person name="Ryu S."/>
            <person name="Kim W."/>
        </authorList>
    </citation>
    <scope>NUCLEOTIDE SEQUENCE [LARGE SCALE GENOMIC DNA]</scope>
    <source>
        <tissue evidence="1">Muscle</tissue>
    </source>
</reference>
<accession>A0A5B7CVT5</accession>
<evidence type="ECO:0000313" key="2">
    <source>
        <dbReference type="Proteomes" id="UP000324222"/>
    </source>
</evidence>
<protein>
    <submittedName>
        <fullName evidence="1">Uncharacterized protein</fullName>
    </submittedName>
</protein>
<comment type="caution">
    <text evidence="1">The sequence shown here is derived from an EMBL/GenBank/DDBJ whole genome shotgun (WGS) entry which is preliminary data.</text>
</comment>
<dbReference type="AlphaFoldDB" id="A0A5B7CVT5"/>